<organism evidence="2 3">
    <name type="scientific">Kribbella alba</name>
    <dbReference type="NCBI Taxonomy" id="190197"/>
    <lineage>
        <taxon>Bacteria</taxon>
        <taxon>Bacillati</taxon>
        <taxon>Actinomycetota</taxon>
        <taxon>Actinomycetes</taxon>
        <taxon>Propionibacteriales</taxon>
        <taxon>Kribbellaceae</taxon>
        <taxon>Kribbella</taxon>
    </lineage>
</organism>
<dbReference type="SMART" id="SM00382">
    <property type="entry name" value="AAA"/>
    <property type="match status" value="1"/>
</dbReference>
<dbReference type="PANTHER" id="PTHR37291:SF1">
    <property type="entry name" value="TYPE IV METHYL-DIRECTED RESTRICTION ENZYME ECOKMCRB SUBUNIT"/>
    <property type="match status" value="1"/>
</dbReference>
<reference evidence="2 3" key="1">
    <citation type="journal article" date="2019" name="Int. J. Syst. Evol. Microbiol.">
        <title>The Global Catalogue of Microorganisms (GCM) 10K type strain sequencing project: providing services to taxonomists for standard genome sequencing and annotation.</title>
        <authorList>
            <consortium name="The Broad Institute Genomics Platform"/>
            <consortium name="The Broad Institute Genome Sequencing Center for Infectious Disease"/>
            <person name="Wu L."/>
            <person name="Ma J."/>
        </authorList>
    </citation>
    <scope>NUCLEOTIDE SEQUENCE [LARGE SCALE GENOMIC DNA]</scope>
    <source>
        <strain evidence="2 3">JCM 14306</strain>
    </source>
</reference>
<keyword evidence="3" id="KW-1185">Reference proteome</keyword>
<name>A0ABN2FEB8_9ACTN</name>
<proteinExistence type="predicted"/>
<dbReference type="EMBL" id="BAAANE010000007">
    <property type="protein sequence ID" value="GAA1643111.1"/>
    <property type="molecule type" value="Genomic_DNA"/>
</dbReference>
<dbReference type="SUPFAM" id="SSF52540">
    <property type="entry name" value="P-loop containing nucleoside triphosphate hydrolases"/>
    <property type="match status" value="1"/>
</dbReference>
<dbReference type="Pfam" id="PF07728">
    <property type="entry name" value="AAA_5"/>
    <property type="match status" value="1"/>
</dbReference>
<evidence type="ECO:0000259" key="1">
    <source>
        <dbReference type="SMART" id="SM00382"/>
    </source>
</evidence>
<comment type="caution">
    <text evidence="2">The sequence shown here is derived from an EMBL/GenBank/DDBJ whole genome shotgun (WGS) entry which is preliminary data.</text>
</comment>
<dbReference type="InterPro" id="IPR011704">
    <property type="entry name" value="ATPase_dyneun-rel_AAA"/>
</dbReference>
<evidence type="ECO:0000313" key="3">
    <source>
        <dbReference type="Proteomes" id="UP001501319"/>
    </source>
</evidence>
<evidence type="ECO:0000313" key="2">
    <source>
        <dbReference type="EMBL" id="GAA1643111.1"/>
    </source>
</evidence>
<protein>
    <recommendedName>
        <fullName evidence="1">AAA+ ATPase domain-containing protein</fullName>
    </recommendedName>
</protein>
<dbReference type="CDD" id="cd00009">
    <property type="entry name" value="AAA"/>
    <property type="match status" value="1"/>
</dbReference>
<sequence length="849" mass="95430">MTSVWDQVFVATRILLAADGRRMHRSDLWEMVAAQLPTDGDNTRRDARGRPPGFVSWSYISADLSRAEWLLAIDGNWILTRAGQAELPEIESAEELKRRALAHTEQVRELESKTDDVVTFPSAVIAPPRPDLLVRQVSSDILRLGLGGEPSALDPSINAWSAETADKLYAAYNLRVDTSADSFMVKLRRQFSDLSDDGLVLAAELMMLHALPLSNLTSITKQDRLAKVLSWMDSPVAIPRQVRAAFTQSSWNGGQGANTLAWRWLAEAVEIVRAWWHIPEQERRQILGDPWLWRDFVNSQDAMPSLKESWHYLLHPNHFLPIVNVNHKAHIRSAFSARIGGVSEDSDRDLFAIAIALQNDAGAPVDFYRSPYEEQWKLAVPAERRAWLIRPPSKASSRLDDWLAGGYASLDAEHFGPLPADSSELSIRETVERNYQHEDYVHRLALGNEFTAFVNRMRTDDVIAFLNGSALAVGVVTSNAESTTDAKELVRSVDWAEERRPVTGLPAELTADLEQQGRLVDITRSLHLLTGLLPQSDTPDSEAAEELVQPLEHPELSEATDELEGQLHLDRSWIQRLIDLLQDRQQVILYGPPGTGKSYLAQHLARHLTSPDAVKLVQFHPSYAYEDFVEGFRPVAASGDRVGFALTAGPLRRIAALANDEPTVPFFLIIDEINRANLAKVFGELYFLLEYRDSAINLQYSPAESFSLPRNLFVIGTMNTADRSIALVDAAISRRFAFVEMHPEIEPVKSLLRRWLIAEGKPDDRRVDLLQALNAAIHPEDRDMQIGPSYLMKSDVDRPGGLERVWTYSILPLLEEHYYGRYSRAELEERFGLSALQKFLDSAPEVAEQ</sequence>
<accession>A0ABN2FEB8</accession>
<feature type="domain" description="AAA+ ATPase" evidence="1">
    <location>
        <begin position="583"/>
        <end position="746"/>
    </location>
</feature>
<dbReference type="InterPro" id="IPR052934">
    <property type="entry name" value="Methyl-DNA_Rec/Restrict_Enz"/>
</dbReference>
<dbReference type="InterPro" id="IPR027417">
    <property type="entry name" value="P-loop_NTPase"/>
</dbReference>
<gene>
    <name evidence="2" type="ORF">GCM10009744_36640</name>
</gene>
<dbReference type="Gene3D" id="3.40.50.300">
    <property type="entry name" value="P-loop containing nucleotide triphosphate hydrolases"/>
    <property type="match status" value="1"/>
</dbReference>
<dbReference type="PANTHER" id="PTHR37291">
    <property type="entry name" value="5-METHYLCYTOSINE-SPECIFIC RESTRICTION ENZYME B"/>
    <property type="match status" value="1"/>
</dbReference>
<dbReference type="Proteomes" id="UP001501319">
    <property type="component" value="Unassembled WGS sequence"/>
</dbReference>
<dbReference type="RefSeq" id="WP_344112814.1">
    <property type="nucleotide sequence ID" value="NZ_BAAANE010000007.1"/>
</dbReference>
<dbReference type="InterPro" id="IPR003593">
    <property type="entry name" value="AAA+_ATPase"/>
</dbReference>